<reference evidence="7 8" key="1">
    <citation type="submission" date="2019-02" db="EMBL/GenBank/DDBJ databases">
        <title>Deep-cultivation of Planctomycetes and their phenomic and genomic characterization uncovers novel biology.</title>
        <authorList>
            <person name="Wiegand S."/>
            <person name="Jogler M."/>
            <person name="Boedeker C."/>
            <person name="Pinto D."/>
            <person name="Vollmers J."/>
            <person name="Rivas-Marin E."/>
            <person name="Kohn T."/>
            <person name="Peeters S.H."/>
            <person name="Heuer A."/>
            <person name="Rast P."/>
            <person name="Oberbeckmann S."/>
            <person name="Bunk B."/>
            <person name="Jeske O."/>
            <person name="Meyerdierks A."/>
            <person name="Storesund J.E."/>
            <person name="Kallscheuer N."/>
            <person name="Luecker S."/>
            <person name="Lage O.M."/>
            <person name="Pohl T."/>
            <person name="Merkel B.J."/>
            <person name="Hornburger P."/>
            <person name="Mueller R.-W."/>
            <person name="Bruemmer F."/>
            <person name="Labrenz M."/>
            <person name="Spormann A.M."/>
            <person name="Op den Camp H."/>
            <person name="Overmann J."/>
            <person name="Amann R."/>
            <person name="Jetten M.S.M."/>
            <person name="Mascher T."/>
            <person name="Medema M.H."/>
            <person name="Devos D.P."/>
            <person name="Kaster A.-K."/>
            <person name="Ovreas L."/>
            <person name="Rohde M."/>
            <person name="Galperin M.Y."/>
            <person name="Jogler C."/>
        </authorList>
    </citation>
    <scope>NUCLEOTIDE SEQUENCE [LARGE SCALE GENOMIC DNA]</scope>
    <source>
        <strain evidence="7 8">V22</strain>
    </source>
</reference>
<feature type="domain" description="DUF1595" evidence="6">
    <location>
        <begin position="342"/>
        <end position="404"/>
    </location>
</feature>
<dbReference type="Pfam" id="PF07635">
    <property type="entry name" value="PSCyt1"/>
    <property type="match status" value="1"/>
</dbReference>
<protein>
    <recommendedName>
        <fullName evidence="9">DUF1592 domain-containing protein</fullName>
    </recommendedName>
</protein>
<feature type="domain" description="Cytochrome C Planctomycete-type" evidence="5">
    <location>
        <begin position="28"/>
        <end position="75"/>
    </location>
</feature>
<dbReference type="InterPro" id="IPR013042">
    <property type="entry name" value="DUF1592"/>
</dbReference>
<dbReference type="InterPro" id="IPR013039">
    <property type="entry name" value="DUF1588"/>
</dbReference>
<dbReference type="InterPro" id="IPR011429">
    <property type="entry name" value="Cyt_c_Planctomycete-type"/>
</dbReference>
<dbReference type="Pfam" id="PF07637">
    <property type="entry name" value="PSD5"/>
    <property type="match status" value="1"/>
</dbReference>
<dbReference type="Pfam" id="PF07631">
    <property type="entry name" value="PSD4"/>
    <property type="match status" value="1"/>
</dbReference>
<proteinExistence type="predicted"/>
<dbReference type="Pfam" id="PF07626">
    <property type="entry name" value="PSD3"/>
    <property type="match status" value="1"/>
</dbReference>
<name>A0A517T4L3_9PLAN</name>
<dbReference type="Pfam" id="PF07627">
    <property type="entry name" value="PSCyt3"/>
    <property type="match status" value="1"/>
</dbReference>
<sequence length="776" mass="88182">MIATCSTGLAEELRVTRAEASQWLNNYCLDCHTAGAEEAGLAVDTLLAGSADGKHLNEWVRVWQNVRAELMPPLDSDRPDQQQRTQLLHWIERDIFQLDPENPDPGRVTIRRLNREEYRNTINDLLGVNYPVHDQFPPDDTGYGFDTIGDVLSLSPLLFEKYLEAAREIVAVAVPLEGPGVAYQELDGEQFVSPENKKHTGNWVPFEQNRTLHMTVNLAQSGRYRLELDVEVAGSEEASDHSADVAFNVGDQQVISKNLGWDQRKSIILDETTELSEGEHKLQLSVREKEKPNEDEKPLRLRVHRLRLIGPLDKKVREYDWRAKRIFFAGPPVGGQEEKQKYAREILRRFGFLAFRRPIEDATLNRLVDSAMEVSSREDRVFEHGIAHAITAILMSPNFLFRAEIQPEPNNSGSIVPIDEYALASRLSYLLWNSTPDYRLLELARKGELRSNLRAEVDRLLEDKRSSRFYSQFVGQWLQTNDVRGIFIDAKRALEKDQEKKAKAFSSRVRSAMQAETELLFQHLVNERRPLTEFLTAEYSFLNESLAEYYDIKGVEGRNMRKVDLPPESNRRGILAHGSMHIVTSNPTRTSPVKRGLFLLENLLGTPAPPAPEDVPSFEQAKKAGHGLTVRGLMELHRKEPMCASCHARMDPLGLALENFTAVGTWRDTERDQPIDSAGVLITGEKFTDYRELSQILATSRRLDFYRCVTEKLLTYALGRGVEYYDAPTIDRIVNRLIDTDGDTRELIYAVVESAPFQKRRGDGALKTASLPTTKD</sequence>
<evidence type="ECO:0000313" key="7">
    <source>
        <dbReference type="EMBL" id="QDT63309.1"/>
    </source>
</evidence>
<dbReference type="Gene3D" id="2.60.120.260">
    <property type="entry name" value="Galactose-binding domain-like"/>
    <property type="match status" value="1"/>
</dbReference>
<feature type="domain" description="DUF1585" evidence="1">
    <location>
        <begin position="684"/>
        <end position="757"/>
    </location>
</feature>
<keyword evidence="8" id="KW-1185">Reference proteome</keyword>
<feature type="domain" description="DUF1587" evidence="2">
    <location>
        <begin position="111"/>
        <end position="174"/>
    </location>
</feature>
<dbReference type="Proteomes" id="UP000319976">
    <property type="component" value="Chromosome"/>
</dbReference>
<evidence type="ECO:0000259" key="6">
    <source>
        <dbReference type="Pfam" id="PF07637"/>
    </source>
</evidence>
<evidence type="ECO:0008006" key="9">
    <source>
        <dbReference type="Google" id="ProtNLM"/>
    </source>
</evidence>
<dbReference type="InterPro" id="IPR013036">
    <property type="entry name" value="DUF1587"/>
</dbReference>
<feature type="domain" description="DUF1588" evidence="3">
    <location>
        <begin position="571"/>
        <end position="670"/>
    </location>
</feature>
<dbReference type="InterPro" id="IPR011478">
    <property type="entry name" value="DUF1585"/>
</dbReference>
<evidence type="ECO:0000259" key="5">
    <source>
        <dbReference type="Pfam" id="PF07635"/>
    </source>
</evidence>
<dbReference type="InterPro" id="IPR013043">
    <property type="entry name" value="DUF1595"/>
</dbReference>
<evidence type="ECO:0000259" key="1">
    <source>
        <dbReference type="Pfam" id="PF07624"/>
    </source>
</evidence>
<evidence type="ECO:0000313" key="8">
    <source>
        <dbReference type="Proteomes" id="UP000319976"/>
    </source>
</evidence>
<dbReference type="AlphaFoldDB" id="A0A517T4L3"/>
<evidence type="ECO:0000259" key="2">
    <source>
        <dbReference type="Pfam" id="PF07626"/>
    </source>
</evidence>
<evidence type="ECO:0000259" key="3">
    <source>
        <dbReference type="Pfam" id="PF07627"/>
    </source>
</evidence>
<dbReference type="Pfam" id="PF07624">
    <property type="entry name" value="PSD2"/>
    <property type="match status" value="1"/>
</dbReference>
<gene>
    <name evidence="7" type="ORF">V22_05290</name>
</gene>
<accession>A0A517T4L3</accession>
<dbReference type="EMBL" id="CP036316">
    <property type="protein sequence ID" value="QDT63309.1"/>
    <property type="molecule type" value="Genomic_DNA"/>
</dbReference>
<organism evidence="7 8">
    <name type="scientific">Calycomorphotria hydatis</name>
    <dbReference type="NCBI Taxonomy" id="2528027"/>
    <lineage>
        <taxon>Bacteria</taxon>
        <taxon>Pseudomonadati</taxon>
        <taxon>Planctomycetota</taxon>
        <taxon>Planctomycetia</taxon>
        <taxon>Planctomycetales</taxon>
        <taxon>Planctomycetaceae</taxon>
        <taxon>Calycomorphotria</taxon>
    </lineage>
</organism>
<dbReference type="KEGG" id="chya:V22_05290"/>
<evidence type="ECO:0000259" key="4">
    <source>
        <dbReference type="Pfam" id="PF07631"/>
    </source>
</evidence>
<feature type="domain" description="DUF1592" evidence="4">
    <location>
        <begin position="418"/>
        <end position="552"/>
    </location>
</feature>